<accession>A0ABU1FQD9</accession>
<keyword evidence="1" id="KW-1133">Transmembrane helix</keyword>
<dbReference type="Proteomes" id="UP001260072">
    <property type="component" value="Unassembled WGS sequence"/>
</dbReference>
<evidence type="ECO:0000313" key="3">
    <source>
        <dbReference type="Proteomes" id="UP001260072"/>
    </source>
</evidence>
<sequence>MMSAFEPEPAYWARLDLPASEADRAEDLAGLLRQLRVPAAVRHSQSEGGTFALVPLDDDGSPLEVVDTYGPELQWSRLDQDRLISGLNRLAGRGSTLAGERIEQLDDEPGVEAVLETAPVGSGHVDAIVWTTHEKPGVLEALAARFDMSFAAVDAGEMGLALTVHDPADRDRALTGGVWAMTDGIAMWRVGEETSAAFIHRRHAVIMTWRRPWLRVDPSKPGQVDHNGATVSAMLSDLVLDEADPAAWVERFRLDQERSAHLRALFRRGPHAAALHDLCAILRIHPSALLLLSNDEESYADRIVITARSLRQQFRDEMRAEVEAAAPEPSSFRRRHPRLWLALSAVVILGLVVFAATGWSDGRLTAWIPGLVALIWSASLVIDGSVRRARRGNSPQPAPARDGHDR</sequence>
<keyword evidence="1" id="KW-0472">Membrane</keyword>
<gene>
    <name evidence="2" type="ORF">RH861_16180</name>
</gene>
<evidence type="ECO:0000256" key="1">
    <source>
        <dbReference type="SAM" id="Phobius"/>
    </source>
</evidence>
<evidence type="ECO:0000313" key="2">
    <source>
        <dbReference type="EMBL" id="MDR5693611.1"/>
    </source>
</evidence>
<organism evidence="2 3">
    <name type="scientific">Agromyces indicus</name>
    <dbReference type="NCBI Taxonomy" id="758919"/>
    <lineage>
        <taxon>Bacteria</taxon>
        <taxon>Bacillati</taxon>
        <taxon>Actinomycetota</taxon>
        <taxon>Actinomycetes</taxon>
        <taxon>Micrococcales</taxon>
        <taxon>Microbacteriaceae</taxon>
        <taxon>Agromyces</taxon>
    </lineage>
</organism>
<feature type="transmembrane region" description="Helical" evidence="1">
    <location>
        <begin position="366"/>
        <end position="386"/>
    </location>
</feature>
<dbReference type="EMBL" id="JAVKGS010000006">
    <property type="protein sequence ID" value="MDR5693611.1"/>
    <property type="molecule type" value="Genomic_DNA"/>
</dbReference>
<keyword evidence="3" id="KW-1185">Reference proteome</keyword>
<name>A0ABU1FQD9_9MICO</name>
<dbReference type="RefSeq" id="WP_310521845.1">
    <property type="nucleotide sequence ID" value="NZ_BAABBS010000002.1"/>
</dbReference>
<reference evidence="3" key="1">
    <citation type="submission" date="2023-07" db="EMBL/GenBank/DDBJ databases">
        <title>Description of three actinobacteria isolated from air of manufacturing shop in a pharmaceutical factory.</title>
        <authorList>
            <person name="Zhang D.-F."/>
        </authorList>
    </citation>
    <scope>NUCLEOTIDE SEQUENCE [LARGE SCALE GENOMIC DNA]</scope>
    <source>
        <strain evidence="3">CCTCC AB 2011122</strain>
    </source>
</reference>
<proteinExistence type="predicted"/>
<protein>
    <submittedName>
        <fullName evidence="2">Uncharacterized protein</fullName>
    </submittedName>
</protein>
<comment type="caution">
    <text evidence="2">The sequence shown here is derived from an EMBL/GenBank/DDBJ whole genome shotgun (WGS) entry which is preliminary data.</text>
</comment>
<keyword evidence="1" id="KW-0812">Transmembrane</keyword>
<feature type="transmembrane region" description="Helical" evidence="1">
    <location>
        <begin position="339"/>
        <end position="360"/>
    </location>
</feature>